<feature type="region of interest" description="Disordered" evidence="1">
    <location>
        <begin position="1"/>
        <end position="180"/>
    </location>
</feature>
<feature type="compositionally biased region" description="Low complexity" evidence="1">
    <location>
        <begin position="30"/>
        <end position="43"/>
    </location>
</feature>
<sequence>MTPQPPQRPSAWLSLPPRCSSLQPIPAPKSPYSSTPARPTTPTMRPPFPSRSRRRPVPRIPLQQQSLEEREEREEEGRETGGETSADEGMKVPEHGKTGYHTETTSESEPGVARSEGCHSNPEQSGTEDKKHAVGSRERKLLRLPRTQVLSSEETCSLSVHQRQPLPRSDEDGTASAFVV</sequence>
<dbReference type="EMBL" id="SWLE01000017">
    <property type="protein sequence ID" value="TNM89707.1"/>
    <property type="molecule type" value="Genomic_DNA"/>
</dbReference>
<dbReference type="AlphaFoldDB" id="A0A4Z2BD03"/>
<accession>A0A4Z2BD03</accession>
<proteinExistence type="predicted"/>
<dbReference type="Proteomes" id="UP000516260">
    <property type="component" value="Chromosome 4"/>
</dbReference>
<feature type="compositionally biased region" description="Basic and acidic residues" evidence="1">
    <location>
        <begin position="88"/>
        <end position="97"/>
    </location>
</feature>
<evidence type="ECO:0000313" key="2">
    <source>
        <dbReference type="EMBL" id="TNM89707.1"/>
    </source>
</evidence>
<evidence type="ECO:0000256" key="1">
    <source>
        <dbReference type="SAM" id="MobiDB-lite"/>
    </source>
</evidence>
<organism evidence="2 3">
    <name type="scientific">Takifugu bimaculatus</name>
    <dbReference type="NCBI Taxonomy" id="433685"/>
    <lineage>
        <taxon>Eukaryota</taxon>
        <taxon>Metazoa</taxon>
        <taxon>Chordata</taxon>
        <taxon>Craniata</taxon>
        <taxon>Vertebrata</taxon>
        <taxon>Euteleostomi</taxon>
        <taxon>Actinopterygii</taxon>
        <taxon>Neopterygii</taxon>
        <taxon>Teleostei</taxon>
        <taxon>Neoteleostei</taxon>
        <taxon>Acanthomorphata</taxon>
        <taxon>Eupercaria</taxon>
        <taxon>Tetraodontiformes</taxon>
        <taxon>Tetradontoidea</taxon>
        <taxon>Tetraodontidae</taxon>
        <taxon>Takifugu</taxon>
    </lineage>
</organism>
<gene>
    <name evidence="2" type="ORF">fugu_003941</name>
</gene>
<evidence type="ECO:0000313" key="3">
    <source>
        <dbReference type="Proteomes" id="UP000516260"/>
    </source>
</evidence>
<feature type="compositionally biased region" description="Basic and acidic residues" evidence="1">
    <location>
        <begin position="127"/>
        <end position="141"/>
    </location>
</feature>
<name>A0A4Z2BD03_9TELE</name>
<comment type="caution">
    <text evidence="2">The sequence shown here is derived from an EMBL/GenBank/DDBJ whole genome shotgun (WGS) entry which is preliminary data.</text>
</comment>
<feature type="compositionally biased region" description="Polar residues" evidence="1">
    <location>
        <begin position="148"/>
        <end position="162"/>
    </location>
</feature>
<keyword evidence="3" id="KW-1185">Reference proteome</keyword>
<protein>
    <submittedName>
        <fullName evidence="2">Uncharacterized protein</fullName>
    </submittedName>
</protein>
<reference evidence="2 3" key="1">
    <citation type="submission" date="2019-04" db="EMBL/GenBank/DDBJ databases">
        <title>The sequence and de novo assembly of Takifugu bimaculatus genome using PacBio and Hi-C technologies.</title>
        <authorList>
            <person name="Xu P."/>
            <person name="Liu B."/>
            <person name="Zhou Z."/>
        </authorList>
    </citation>
    <scope>NUCLEOTIDE SEQUENCE [LARGE SCALE GENOMIC DNA]</scope>
    <source>
        <strain evidence="2">TB-2018</strain>
        <tissue evidence="2">Muscle</tissue>
    </source>
</reference>
<feature type="compositionally biased region" description="Basic and acidic residues" evidence="1">
    <location>
        <begin position="67"/>
        <end position="81"/>
    </location>
</feature>